<comment type="function">
    <text evidence="5">Forms part of the ribosomal stalk, playing a central role in the interaction of the ribosome with GTP-bound translation factors.</text>
</comment>
<evidence type="ECO:0000313" key="7">
    <source>
        <dbReference type="Proteomes" id="UP001519271"/>
    </source>
</evidence>
<dbReference type="InterPro" id="IPR043141">
    <property type="entry name" value="Ribosomal_uL10-like_sf"/>
</dbReference>
<dbReference type="Gene3D" id="6.10.250.290">
    <property type="match status" value="1"/>
</dbReference>
<dbReference type="PANTHER" id="PTHR11560">
    <property type="entry name" value="39S RIBOSOMAL PROTEIN L10, MITOCHONDRIAL"/>
    <property type="match status" value="1"/>
</dbReference>
<protein>
    <recommendedName>
        <fullName evidence="4 5">Large ribosomal subunit protein uL10</fullName>
    </recommendedName>
</protein>
<dbReference type="InterPro" id="IPR001790">
    <property type="entry name" value="Ribosomal_uL10"/>
</dbReference>
<dbReference type="NCBIfam" id="NF000955">
    <property type="entry name" value="PRK00099.1-1"/>
    <property type="match status" value="1"/>
</dbReference>
<dbReference type="Proteomes" id="UP001519271">
    <property type="component" value="Unassembled WGS sequence"/>
</dbReference>
<dbReference type="Pfam" id="PF00466">
    <property type="entry name" value="Ribosomal_L10"/>
    <property type="match status" value="1"/>
</dbReference>
<evidence type="ECO:0000256" key="4">
    <source>
        <dbReference type="ARBA" id="ARBA00035202"/>
    </source>
</evidence>
<keyword evidence="5" id="KW-0699">rRNA-binding</keyword>
<dbReference type="InterPro" id="IPR047865">
    <property type="entry name" value="Ribosomal_uL10_bac_type"/>
</dbReference>
<keyword evidence="2 5" id="KW-0689">Ribosomal protein</keyword>
<dbReference type="InterPro" id="IPR022973">
    <property type="entry name" value="Ribosomal_uL10_bac"/>
</dbReference>
<reference evidence="6 7" key="1">
    <citation type="submission" date="2021-03" db="EMBL/GenBank/DDBJ databases">
        <title>Genomic Encyclopedia of Type Strains, Phase IV (KMG-IV): sequencing the most valuable type-strain genomes for metagenomic binning, comparative biology and taxonomic classification.</title>
        <authorList>
            <person name="Goeker M."/>
        </authorList>
    </citation>
    <scope>NUCLEOTIDE SEQUENCE [LARGE SCALE GENOMIC DNA]</scope>
    <source>
        <strain evidence="6 7">DSM 6139</strain>
    </source>
</reference>
<dbReference type="EMBL" id="JAGGKC010000011">
    <property type="protein sequence ID" value="MBP1919146.1"/>
    <property type="molecule type" value="Genomic_DNA"/>
</dbReference>
<dbReference type="GO" id="GO:0005840">
    <property type="term" value="C:ribosome"/>
    <property type="evidence" value="ECO:0007669"/>
    <property type="project" value="UniProtKB-KW"/>
</dbReference>
<keyword evidence="5" id="KW-0694">RNA-binding</keyword>
<comment type="subunit">
    <text evidence="5">Part of the ribosomal stalk of the 50S ribosomal subunit. The N-terminus interacts with L11 and the large rRNA to form the base of the stalk. The C-terminus forms an elongated spine to which L12 dimers bind in a sequential fashion forming a multimeric L10(L12)X complex.</text>
</comment>
<name>A0ABS4G3P9_9CLOT</name>
<evidence type="ECO:0000256" key="2">
    <source>
        <dbReference type="ARBA" id="ARBA00022980"/>
    </source>
</evidence>
<keyword evidence="7" id="KW-1185">Reference proteome</keyword>
<evidence type="ECO:0000256" key="1">
    <source>
        <dbReference type="ARBA" id="ARBA00008889"/>
    </source>
</evidence>
<dbReference type="Gene3D" id="3.30.70.1730">
    <property type="match status" value="1"/>
</dbReference>
<proteinExistence type="inferred from homology"/>
<keyword evidence="3 5" id="KW-0687">Ribonucleoprotein</keyword>
<evidence type="ECO:0000256" key="5">
    <source>
        <dbReference type="HAMAP-Rule" id="MF_00362"/>
    </source>
</evidence>
<dbReference type="CDD" id="cd05797">
    <property type="entry name" value="Ribosomal_L10"/>
    <property type="match status" value="1"/>
</dbReference>
<organism evidence="6 7">
    <name type="scientific">Youngiibacter multivorans</name>
    <dbReference type="NCBI Taxonomy" id="937251"/>
    <lineage>
        <taxon>Bacteria</taxon>
        <taxon>Bacillati</taxon>
        <taxon>Bacillota</taxon>
        <taxon>Clostridia</taxon>
        <taxon>Eubacteriales</taxon>
        <taxon>Clostridiaceae</taxon>
        <taxon>Youngiibacter</taxon>
    </lineage>
</organism>
<accession>A0ABS4G3P9</accession>
<comment type="similarity">
    <text evidence="1 5">Belongs to the universal ribosomal protein uL10 family.</text>
</comment>
<dbReference type="SUPFAM" id="SSF160369">
    <property type="entry name" value="Ribosomal protein L10-like"/>
    <property type="match status" value="1"/>
</dbReference>
<gene>
    <name evidence="5" type="primary">rplJ</name>
    <name evidence="6" type="ORF">J2Z34_001633</name>
</gene>
<dbReference type="RefSeq" id="WP_209459351.1">
    <property type="nucleotide sequence ID" value="NZ_JAGGKC010000011.1"/>
</dbReference>
<sequence>MNKNKQVKEVKVNEIAEKLGKAKSVVLVTYQGITVEQDTALRKKLRDSGIDYKVYKNTLVARAAKSLNIEGLDPYLEGPVSIAFGYENETLAAKLLSDFAKESKKLELKAAYVDGSVLDADGVKMLATIPSKEILIGKFLGSIKSPLSNLVYMLNAVAESKGAVSAE</sequence>
<comment type="caution">
    <text evidence="6">The sequence shown here is derived from an EMBL/GenBank/DDBJ whole genome shotgun (WGS) entry which is preliminary data.</text>
</comment>
<evidence type="ECO:0000313" key="6">
    <source>
        <dbReference type="EMBL" id="MBP1919146.1"/>
    </source>
</evidence>
<evidence type="ECO:0000256" key="3">
    <source>
        <dbReference type="ARBA" id="ARBA00023274"/>
    </source>
</evidence>
<dbReference type="HAMAP" id="MF_00362">
    <property type="entry name" value="Ribosomal_uL10"/>
    <property type="match status" value="1"/>
</dbReference>